<dbReference type="Gene3D" id="2.30.40.10">
    <property type="entry name" value="Urease, subunit C, domain 1"/>
    <property type="match status" value="1"/>
</dbReference>
<dbReference type="Pfam" id="PF07969">
    <property type="entry name" value="Amidohydro_3"/>
    <property type="match status" value="1"/>
</dbReference>
<proteinExistence type="predicted"/>
<dbReference type="InterPro" id="IPR013108">
    <property type="entry name" value="Amidohydro_3"/>
</dbReference>
<dbReference type="InterPro" id="IPR033932">
    <property type="entry name" value="YtcJ-like"/>
</dbReference>
<dbReference type="PANTHER" id="PTHR22642:SF2">
    <property type="entry name" value="PROTEIN LONG AFTER FAR-RED 3"/>
    <property type="match status" value="1"/>
</dbReference>
<comment type="caution">
    <text evidence="2">The sequence shown here is derived from an EMBL/GenBank/DDBJ whole genome shotgun (WGS) entry which is preliminary data.</text>
</comment>
<dbReference type="SUPFAM" id="SSF51556">
    <property type="entry name" value="Metallo-dependent hydrolases"/>
    <property type="match status" value="1"/>
</dbReference>
<dbReference type="CDD" id="cd01300">
    <property type="entry name" value="YtcJ_like"/>
    <property type="match status" value="1"/>
</dbReference>
<protein>
    <recommendedName>
        <fullName evidence="1">Amidohydrolase 3 domain-containing protein</fullName>
    </recommendedName>
</protein>
<dbReference type="SUPFAM" id="SSF51338">
    <property type="entry name" value="Composite domain of metallo-dependent hydrolases"/>
    <property type="match status" value="1"/>
</dbReference>
<dbReference type="InterPro" id="IPR011059">
    <property type="entry name" value="Metal-dep_hydrolase_composite"/>
</dbReference>
<evidence type="ECO:0000313" key="2">
    <source>
        <dbReference type="EMBL" id="NYI42964.1"/>
    </source>
</evidence>
<dbReference type="EMBL" id="JACBZM010000001">
    <property type="protein sequence ID" value="NYI42964.1"/>
    <property type="molecule type" value="Genomic_DNA"/>
</dbReference>
<feature type="domain" description="Amidohydrolase 3" evidence="1">
    <location>
        <begin position="53"/>
        <end position="550"/>
    </location>
</feature>
<sequence>MSAASSATVFVGGRVLTMDATPCAEAVAVRDGRIVAVGTAAEATAAAGAGATVVDLAGGTLLPGFQDAHVHPLEGGMSLERCDLTAVHALPDYLAAVRAWADAHPTAAWVVGGGWYRDAFPGNRPHRRDLDRVVADRPAYLNGHDGHTAWVNSAALRAAGIDRDTVDPPNGVIERDADGEPTGVLVEDAAAMVSALLPRTSPAELRQAMLTAQAYLHSLGITAWQDAIVGDYLGMPDPFETYRALEAEGLLTARVRGALWWELDRGTEQVPELVERRRLTAGGRFHAGTVKIMQDGICENCTGAMLAPYLDHAGAPTGGTGLSFIPPDELAEITTRLDALGFQVHFHGVGDRAVRECLDAVAAARAANGPNDLRHQIAHLDVVDPQDVPRFADLGVTANLQPLWARRDLEIEETKLPLLGPEREPHHFPFGALADAKADIAMGSDWPVTSPDPLWGLHTAIHRTAPVGDPHGNERARTEALVAEQRLAADVALRGYTRGSARANHLDAETGRIAPGALADLVVVDGDLTDPSAFETARVRSTWVDGVAVYDADRA</sequence>
<evidence type="ECO:0000313" key="3">
    <source>
        <dbReference type="Proteomes" id="UP000562045"/>
    </source>
</evidence>
<dbReference type="AlphaFoldDB" id="A0A7Y9ZCN5"/>
<dbReference type="Gene3D" id="3.10.310.70">
    <property type="match status" value="1"/>
</dbReference>
<dbReference type="InterPro" id="IPR032466">
    <property type="entry name" value="Metal_Hydrolase"/>
</dbReference>
<dbReference type="Proteomes" id="UP000562045">
    <property type="component" value="Unassembled WGS sequence"/>
</dbReference>
<dbReference type="PANTHER" id="PTHR22642">
    <property type="entry name" value="IMIDAZOLONEPROPIONASE"/>
    <property type="match status" value="1"/>
</dbReference>
<evidence type="ECO:0000259" key="1">
    <source>
        <dbReference type="Pfam" id="PF07969"/>
    </source>
</evidence>
<reference evidence="2 3" key="1">
    <citation type="submission" date="2020-07" db="EMBL/GenBank/DDBJ databases">
        <title>Sequencing the genomes of 1000 actinobacteria strains.</title>
        <authorList>
            <person name="Klenk H.-P."/>
        </authorList>
    </citation>
    <scope>NUCLEOTIDE SEQUENCE [LARGE SCALE GENOMIC DNA]</scope>
    <source>
        <strain evidence="2 3">DSM 15131</strain>
    </source>
</reference>
<dbReference type="GO" id="GO:0016810">
    <property type="term" value="F:hydrolase activity, acting on carbon-nitrogen (but not peptide) bonds"/>
    <property type="evidence" value="ECO:0007669"/>
    <property type="project" value="InterPro"/>
</dbReference>
<dbReference type="Gene3D" id="3.20.20.140">
    <property type="entry name" value="Metal-dependent hydrolases"/>
    <property type="match status" value="1"/>
</dbReference>
<dbReference type="RefSeq" id="WP_179647302.1">
    <property type="nucleotide sequence ID" value="NZ_JACBZM010000001.1"/>
</dbReference>
<gene>
    <name evidence="2" type="ORF">BJ993_000044</name>
</gene>
<accession>A0A7Y9ZCN5</accession>
<name>A0A7Y9ZCN5_9ACTN</name>
<organism evidence="2 3">
    <name type="scientific">Nocardioides aromaticivorans</name>
    <dbReference type="NCBI Taxonomy" id="200618"/>
    <lineage>
        <taxon>Bacteria</taxon>
        <taxon>Bacillati</taxon>
        <taxon>Actinomycetota</taxon>
        <taxon>Actinomycetes</taxon>
        <taxon>Propionibacteriales</taxon>
        <taxon>Nocardioidaceae</taxon>
        <taxon>Nocardioides</taxon>
    </lineage>
</organism>